<dbReference type="GeneID" id="25368744"/>
<dbReference type="GO" id="GO:0006511">
    <property type="term" value="P:ubiquitin-dependent protein catabolic process"/>
    <property type="evidence" value="ECO:0007669"/>
    <property type="project" value="TreeGrafter"/>
</dbReference>
<keyword evidence="4" id="KW-0808">Transferase</keyword>
<keyword evidence="16" id="KW-1185">Reference proteome</keyword>
<dbReference type="EC" id="2.3.2.27" evidence="3"/>
<evidence type="ECO:0000256" key="8">
    <source>
        <dbReference type="ARBA" id="ARBA00022786"/>
    </source>
</evidence>
<dbReference type="HOGENOM" id="CLU_1524848_0_0_1"/>
<feature type="domain" description="RING-type" evidence="14">
    <location>
        <begin position="114"/>
        <end position="156"/>
    </location>
</feature>
<comment type="subcellular location">
    <subcellularLocation>
        <location evidence="2">Membrane</location>
        <topology evidence="2">Multi-pass membrane protein</topology>
    </subcellularLocation>
</comment>
<dbReference type="InterPro" id="IPR013083">
    <property type="entry name" value="Znf_RING/FYVE/PHD"/>
</dbReference>
<dbReference type="Proteomes" id="UP000030641">
    <property type="component" value="Unassembled WGS sequence"/>
</dbReference>
<dbReference type="InterPro" id="IPR001841">
    <property type="entry name" value="Znf_RING"/>
</dbReference>
<dbReference type="GO" id="GO:0061630">
    <property type="term" value="F:ubiquitin protein ligase activity"/>
    <property type="evidence" value="ECO:0007669"/>
    <property type="project" value="UniProtKB-EC"/>
</dbReference>
<evidence type="ECO:0000256" key="7">
    <source>
        <dbReference type="ARBA" id="ARBA00022771"/>
    </source>
</evidence>
<proteinExistence type="predicted"/>
<dbReference type="GO" id="GO:0008270">
    <property type="term" value="F:zinc ion binding"/>
    <property type="evidence" value="ECO:0007669"/>
    <property type="project" value="UniProtKB-KW"/>
</dbReference>
<organism evidence="15 16">
    <name type="scientific">Aureobasidium subglaciale (strain EXF-2481)</name>
    <name type="common">Aureobasidium pullulans var. subglaciale</name>
    <dbReference type="NCBI Taxonomy" id="1043005"/>
    <lineage>
        <taxon>Eukaryota</taxon>
        <taxon>Fungi</taxon>
        <taxon>Dikarya</taxon>
        <taxon>Ascomycota</taxon>
        <taxon>Pezizomycotina</taxon>
        <taxon>Dothideomycetes</taxon>
        <taxon>Dothideomycetidae</taxon>
        <taxon>Dothideales</taxon>
        <taxon>Saccotheciaceae</taxon>
        <taxon>Aureobasidium</taxon>
    </lineage>
</organism>
<evidence type="ECO:0000256" key="6">
    <source>
        <dbReference type="ARBA" id="ARBA00022723"/>
    </source>
</evidence>
<name>A0A074YA60_AURSE</name>
<dbReference type="PANTHER" id="PTHR45977:SF4">
    <property type="entry name" value="RING-TYPE DOMAIN-CONTAINING PROTEIN"/>
    <property type="match status" value="1"/>
</dbReference>
<keyword evidence="7 12" id="KW-0863">Zinc-finger</keyword>
<evidence type="ECO:0000256" key="1">
    <source>
        <dbReference type="ARBA" id="ARBA00000900"/>
    </source>
</evidence>
<evidence type="ECO:0000313" key="16">
    <source>
        <dbReference type="Proteomes" id="UP000030641"/>
    </source>
</evidence>
<evidence type="ECO:0000256" key="9">
    <source>
        <dbReference type="ARBA" id="ARBA00022833"/>
    </source>
</evidence>
<evidence type="ECO:0000256" key="13">
    <source>
        <dbReference type="SAM" id="Phobius"/>
    </source>
</evidence>
<dbReference type="OrthoDB" id="8062037at2759"/>
<dbReference type="AlphaFoldDB" id="A0A074YA60"/>
<feature type="transmembrane region" description="Helical" evidence="13">
    <location>
        <begin position="38"/>
        <end position="59"/>
    </location>
</feature>
<dbReference type="Pfam" id="PF13639">
    <property type="entry name" value="zf-RING_2"/>
    <property type="match status" value="1"/>
</dbReference>
<dbReference type="SMART" id="SM00184">
    <property type="entry name" value="RING"/>
    <property type="match status" value="1"/>
</dbReference>
<keyword evidence="5 13" id="KW-0812">Transmembrane</keyword>
<evidence type="ECO:0000256" key="2">
    <source>
        <dbReference type="ARBA" id="ARBA00004141"/>
    </source>
</evidence>
<evidence type="ECO:0000313" key="15">
    <source>
        <dbReference type="EMBL" id="KEQ91072.1"/>
    </source>
</evidence>
<gene>
    <name evidence="15" type="ORF">AUEXF2481DRAFT_516186</name>
</gene>
<dbReference type="STRING" id="1043005.A0A074YA60"/>
<evidence type="ECO:0000256" key="5">
    <source>
        <dbReference type="ARBA" id="ARBA00022692"/>
    </source>
</evidence>
<comment type="catalytic activity">
    <reaction evidence="1">
        <text>S-ubiquitinyl-[E2 ubiquitin-conjugating enzyme]-L-cysteine + [acceptor protein]-L-lysine = [E2 ubiquitin-conjugating enzyme]-L-cysteine + N(6)-ubiquitinyl-[acceptor protein]-L-lysine.</text>
        <dbReference type="EC" id="2.3.2.27"/>
    </reaction>
</comment>
<evidence type="ECO:0000259" key="14">
    <source>
        <dbReference type="PROSITE" id="PS50089"/>
    </source>
</evidence>
<dbReference type="Gene3D" id="3.30.40.10">
    <property type="entry name" value="Zinc/RING finger domain, C3HC4 (zinc finger)"/>
    <property type="match status" value="1"/>
</dbReference>
<dbReference type="PROSITE" id="PS50089">
    <property type="entry name" value="ZF_RING_2"/>
    <property type="match status" value="1"/>
</dbReference>
<evidence type="ECO:0000256" key="12">
    <source>
        <dbReference type="PROSITE-ProRule" id="PRU00175"/>
    </source>
</evidence>
<dbReference type="RefSeq" id="XP_013339594.1">
    <property type="nucleotide sequence ID" value="XM_013484140.1"/>
</dbReference>
<keyword evidence="8" id="KW-0833">Ubl conjugation pathway</keyword>
<evidence type="ECO:0000256" key="10">
    <source>
        <dbReference type="ARBA" id="ARBA00022989"/>
    </source>
</evidence>
<evidence type="ECO:0000256" key="3">
    <source>
        <dbReference type="ARBA" id="ARBA00012483"/>
    </source>
</evidence>
<dbReference type="GO" id="GO:0016020">
    <property type="term" value="C:membrane"/>
    <property type="evidence" value="ECO:0007669"/>
    <property type="project" value="UniProtKB-SubCell"/>
</dbReference>
<keyword evidence="10 13" id="KW-1133">Transmembrane helix</keyword>
<keyword evidence="9" id="KW-0862">Zinc</keyword>
<dbReference type="PANTHER" id="PTHR45977">
    <property type="entry name" value="TARGET OF ERK KINASE MPK-1"/>
    <property type="match status" value="1"/>
</dbReference>
<keyword evidence="11 13" id="KW-0472">Membrane</keyword>
<dbReference type="GO" id="GO:0016567">
    <property type="term" value="P:protein ubiquitination"/>
    <property type="evidence" value="ECO:0007669"/>
    <property type="project" value="TreeGrafter"/>
</dbReference>
<dbReference type="SUPFAM" id="SSF57850">
    <property type="entry name" value="RING/U-box"/>
    <property type="match status" value="1"/>
</dbReference>
<accession>A0A074YA60</accession>
<evidence type="ECO:0000256" key="11">
    <source>
        <dbReference type="ARBA" id="ARBA00023136"/>
    </source>
</evidence>
<keyword evidence="6" id="KW-0479">Metal-binding</keyword>
<reference evidence="15 16" key="1">
    <citation type="journal article" date="2014" name="BMC Genomics">
        <title>Genome sequencing of four Aureobasidium pullulans varieties: biotechnological potential, stress tolerance, and description of new species.</title>
        <authorList>
            <person name="Gostin Ar C."/>
            <person name="Ohm R.A."/>
            <person name="Kogej T."/>
            <person name="Sonjak S."/>
            <person name="Turk M."/>
            <person name="Zajc J."/>
            <person name="Zalar P."/>
            <person name="Grube M."/>
            <person name="Sun H."/>
            <person name="Han J."/>
            <person name="Sharma A."/>
            <person name="Chiniquy J."/>
            <person name="Ngan C.Y."/>
            <person name="Lipzen A."/>
            <person name="Barry K."/>
            <person name="Grigoriev I.V."/>
            <person name="Gunde-Cimerman N."/>
        </authorList>
    </citation>
    <scope>NUCLEOTIDE SEQUENCE [LARGE SCALE GENOMIC DNA]</scope>
    <source>
        <strain evidence="15 16">EXF-2481</strain>
    </source>
</reference>
<evidence type="ECO:0000256" key="4">
    <source>
        <dbReference type="ARBA" id="ARBA00022679"/>
    </source>
</evidence>
<dbReference type="EMBL" id="KL584782">
    <property type="protein sequence ID" value="KEQ91072.1"/>
    <property type="molecule type" value="Genomic_DNA"/>
</dbReference>
<sequence>MTISRIERDNLRLIQNTTERCTDSLHCETAIHTPPSTLVAIFLVPSAVISLLFIYKLLLWGKPAPPVSSDVSHHCENKAIPVPIEVETLVETFGEWSQRNNELHPGRVPTDPLCVICIDTIEKADQISALPCLHFFHRNCFSQLLQARIGRCPVCQQAMTQCDTAVRSDPLATEEV</sequence>
<protein>
    <recommendedName>
        <fullName evidence="3">RING-type E3 ubiquitin transferase</fullName>
        <ecNumber evidence="3">2.3.2.27</ecNumber>
    </recommendedName>
</protein>
<dbReference type="InParanoid" id="A0A074YA60"/>
<dbReference type="OMA" id="CHAFHSH"/>